<feature type="disulfide bond" evidence="1">
    <location>
        <begin position="114"/>
        <end position="131"/>
    </location>
</feature>
<dbReference type="InterPro" id="IPR000742">
    <property type="entry name" value="EGF"/>
</dbReference>
<comment type="caution">
    <text evidence="1">Lacks conserved residue(s) required for the propagation of feature annotation.</text>
</comment>
<organism evidence="4 5">
    <name type="scientific">Nezara viridula</name>
    <name type="common">Southern green stink bug</name>
    <name type="synonym">Cimex viridulus</name>
    <dbReference type="NCBI Taxonomy" id="85310"/>
    <lineage>
        <taxon>Eukaryota</taxon>
        <taxon>Metazoa</taxon>
        <taxon>Ecdysozoa</taxon>
        <taxon>Arthropoda</taxon>
        <taxon>Hexapoda</taxon>
        <taxon>Insecta</taxon>
        <taxon>Pterygota</taxon>
        <taxon>Neoptera</taxon>
        <taxon>Paraneoptera</taxon>
        <taxon>Hemiptera</taxon>
        <taxon>Heteroptera</taxon>
        <taxon>Panheteroptera</taxon>
        <taxon>Pentatomomorpha</taxon>
        <taxon>Pentatomoidea</taxon>
        <taxon>Pentatomidae</taxon>
        <taxon>Pentatominae</taxon>
        <taxon>Nezara</taxon>
    </lineage>
</organism>
<dbReference type="SUPFAM" id="SSF57196">
    <property type="entry name" value="EGF/Laminin"/>
    <property type="match status" value="1"/>
</dbReference>
<dbReference type="Gene3D" id="2.10.25.10">
    <property type="entry name" value="Laminin"/>
    <property type="match status" value="1"/>
</dbReference>
<dbReference type="PROSITE" id="PS00022">
    <property type="entry name" value="EGF_1"/>
    <property type="match status" value="1"/>
</dbReference>
<feature type="disulfide bond" evidence="1">
    <location>
        <begin position="133"/>
        <end position="142"/>
    </location>
</feature>
<dbReference type="OrthoDB" id="6133584at2759"/>
<name>A0A9P0E1R5_NEZVI</name>
<feature type="transmembrane region" description="Helical" evidence="2">
    <location>
        <begin position="20"/>
        <end position="42"/>
    </location>
</feature>
<sequence>MAKTATLTVRPGLPQPERNGAVSPVSSGCFLCLIASIWNSFVSFCRSFTVCRYLGEIKRRYANCYLPTNLIDENRSSSKLKAHLVRKFLLAPVLAATTTLWPLYGVPCPIANYCLNDGTCTYYETVGELVCQCAEGFKGQRCENKDVYNRSSMYRPKPYTCKLGISSSFYC</sequence>
<evidence type="ECO:0000256" key="2">
    <source>
        <dbReference type="SAM" id="Phobius"/>
    </source>
</evidence>
<dbReference type="EMBL" id="OV725077">
    <property type="protein sequence ID" value="CAH1390787.1"/>
    <property type="molecule type" value="Genomic_DNA"/>
</dbReference>
<keyword evidence="2" id="KW-0812">Transmembrane</keyword>
<evidence type="ECO:0000259" key="3">
    <source>
        <dbReference type="PROSITE" id="PS50026"/>
    </source>
</evidence>
<evidence type="ECO:0000256" key="1">
    <source>
        <dbReference type="PROSITE-ProRule" id="PRU00076"/>
    </source>
</evidence>
<dbReference type="CDD" id="cd00054">
    <property type="entry name" value="EGF_CA"/>
    <property type="match status" value="1"/>
</dbReference>
<gene>
    <name evidence="4" type="ORF">NEZAVI_LOCUS1924</name>
</gene>
<evidence type="ECO:0000313" key="4">
    <source>
        <dbReference type="EMBL" id="CAH1390787.1"/>
    </source>
</evidence>
<protein>
    <recommendedName>
        <fullName evidence="3">EGF-like domain-containing protein</fullName>
    </recommendedName>
</protein>
<dbReference type="PROSITE" id="PS51257">
    <property type="entry name" value="PROKAR_LIPOPROTEIN"/>
    <property type="match status" value="1"/>
</dbReference>
<keyword evidence="1" id="KW-0245">EGF-like domain</keyword>
<keyword evidence="5" id="KW-1185">Reference proteome</keyword>
<evidence type="ECO:0000313" key="5">
    <source>
        <dbReference type="Proteomes" id="UP001152798"/>
    </source>
</evidence>
<feature type="domain" description="EGF-like" evidence="3">
    <location>
        <begin position="104"/>
        <end position="143"/>
    </location>
</feature>
<dbReference type="Proteomes" id="UP001152798">
    <property type="component" value="Chromosome 1"/>
</dbReference>
<proteinExistence type="predicted"/>
<dbReference type="PROSITE" id="PS50026">
    <property type="entry name" value="EGF_3"/>
    <property type="match status" value="1"/>
</dbReference>
<dbReference type="AlphaFoldDB" id="A0A9P0E1R5"/>
<reference evidence="4" key="1">
    <citation type="submission" date="2022-01" db="EMBL/GenBank/DDBJ databases">
        <authorList>
            <person name="King R."/>
        </authorList>
    </citation>
    <scope>NUCLEOTIDE SEQUENCE</scope>
</reference>
<keyword evidence="2" id="KW-1133">Transmembrane helix</keyword>
<keyword evidence="2" id="KW-0472">Membrane</keyword>
<dbReference type="Pfam" id="PF00008">
    <property type="entry name" value="EGF"/>
    <property type="match status" value="1"/>
</dbReference>
<dbReference type="PROSITE" id="PS01186">
    <property type="entry name" value="EGF_2"/>
    <property type="match status" value="1"/>
</dbReference>
<accession>A0A9P0E1R5</accession>
<keyword evidence="1" id="KW-1015">Disulfide bond</keyword>